<dbReference type="InterPro" id="IPR011990">
    <property type="entry name" value="TPR-like_helical_dom_sf"/>
</dbReference>
<dbReference type="HOGENOM" id="CLU_899244_0_0_10"/>
<dbReference type="eggNOG" id="COG4105">
    <property type="taxonomic scope" value="Bacteria"/>
</dbReference>
<sequence length="311" mass="34897">MMLCSFLFKNLSILAMTFSRFIASVCLIALPVSALSLSGCSSSRQPTTASEQVSDGYARAEALIKKGDYRSAVLVLEPILFTSRATALEDDVLFRLGQAYYHTEQYLLAADMFTKVQQLPASPYAATAQFMVASSYEKMSPPFELDQAYTQKAIEEFALYRELYPLTDSVRSAEQAAFWKEMLKVDAANETYKKNYAQAMVGMSRSDSVRYAGKAITTLREKLAHNAYSVALHYQQLGKLKAATIFLDEVIARYPDTSYYKLAMREKVDLLVKREKWYDAALALAQYQQLAPENGGALQSLQEQIARNTKK</sequence>
<name>Q3ANW2_CHLCH</name>
<organism evidence="1">
    <name type="scientific">Chlorobium chlorochromatii (strain CaD3)</name>
    <dbReference type="NCBI Taxonomy" id="340177"/>
    <lineage>
        <taxon>Bacteria</taxon>
        <taxon>Pseudomonadati</taxon>
        <taxon>Chlorobiota</taxon>
        <taxon>Chlorobiia</taxon>
        <taxon>Chlorobiales</taxon>
        <taxon>Chlorobiaceae</taxon>
        <taxon>Chlorobium/Pelodictyon group</taxon>
        <taxon>Chlorobium</taxon>
    </lineage>
</organism>
<protein>
    <submittedName>
        <fullName evidence="1">Putative lipoprotein</fullName>
    </submittedName>
</protein>
<dbReference type="EMBL" id="CP000108">
    <property type="protein sequence ID" value="ABB27347.1"/>
    <property type="molecule type" value="Genomic_DNA"/>
</dbReference>
<keyword evidence="1" id="KW-0449">Lipoprotein</keyword>
<gene>
    <name evidence="1" type="ordered locus">Cag_0068</name>
</gene>
<dbReference type="AlphaFoldDB" id="Q3ANW2"/>
<accession>Q3ANW2</accession>
<dbReference type="SUPFAM" id="SSF48452">
    <property type="entry name" value="TPR-like"/>
    <property type="match status" value="1"/>
</dbReference>
<dbReference type="Gene3D" id="1.25.40.10">
    <property type="entry name" value="Tetratricopeptide repeat domain"/>
    <property type="match status" value="1"/>
</dbReference>
<reference evidence="1" key="1">
    <citation type="submission" date="2005-08" db="EMBL/GenBank/DDBJ databases">
        <title>Complete sequence of Chlorobium chlorochromatii CaD3.</title>
        <authorList>
            <person name="Copeland A."/>
            <person name="Lucas S."/>
            <person name="Lapidus A."/>
            <person name="Barry K."/>
            <person name="Detter J.C."/>
            <person name="Glavina T."/>
            <person name="Hammon N."/>
            <person name="Israni S."/>
            <person name="Pitluck S."/>
            <person name="Bryant D."/>
            <person name="Schmutz J."/>
            <person name="Larimer F."/>
            <person name="Land M."/>
            <person name="Kyrpides N."/>
            <person name="Ivanova N."/>
            <person name="Richardson P."/>
        </authorList>
    </citation>
    <scope>NUCLEOTIDE SEQUENCE [LARGE SCALE GENOMIC DNA]</scope>
    <source>
        <strain evidence="1">CaD3</strain>
    </source>
</reference>
<dbReference type="KEGG" id="cch:Cag_0068"/>
<evidence type="ECO:0000313" key="1">
    <source>
        <dbReference type="EMBL" id="ABB27347.1"/>
    </source>
</evidence>
<proteinExistence type="predicted"/>
<dbReference type="STRING" id="340177.Cag_0068"/>